<accession>A0A833VDH1</accession>
<comment type="caution">
    <text evidence="3">The sequence shown here is derived from an EMBL/GenBank/DDBJ whole genome shotgun (WGS) entry which is preliminary data.</text>
</comment>
<dbReference type="EMBL" id="SWLB01000198">
    <property type="protein sequence ID" value="KAF3319843.1"/>
    <property type="molecule type" value="Genomic_DNA"/>
</dbReference>
<evidence type="ECO:0000256" key="1">
    <source>
        <dbReference type="SAM" id="Coils"/>
    </source>
</evidence>
<dbReference type="PANTHER" id="PTHR34373">
    <property type="entry name" value="SHUGOSHIN 2"/>
    <property type="match status" value="1"/>
</dbReference>
<keyword evidence="1" id="KW-0175">Coiled coil</keyword>
<feature type="region of interest" description="Disordered" evidence="2">
    <location>
        <begin position="369"/>
        <end position="406"/>
    </location>
</feature>
<evidence type="ECO:0000313" key="4">
    <source>
        <dbReference type="Proteomes" id="UP000623129"/>
    </source>
</evidence>
<dbReference type="InterPro" id="IPR044693">
    <property type="entry name" value="SGO_plant"/>
</dbReference>
<feature type="region of interest" description="Disordered" evidence="2">
    <location>
        <begin position="170"/>
        <end position="189"/>
    </location>
</feature>
<dbReference type="PANTHER" id="PTHR34373:SF9">
    <property type="entry name" value="SHUGOSHIN 2"/>
    <property type="match status" value="1"/>
</dbReference>
<keyword evidence="4" id="KW-1185">Reference proteome</keyword>
<protein>
    <submittedName>
        <fullName evidence="3">Shugoshin-1-like protein</fullName>
    </submittedName>
</protein>
<dbReference type="AlphaFoldDB" id="A0A833VDH1"/>
<dbReference type="GO" id="GO:0045144">
    <property type="term" value="P:meiotic sister chromatid segregation"/>
    <property type="evidence" value="ECO:0007669"/>
    <property type="project" value="InterPro"/>
</dbReference>
<feature type="coiled-coil region" evidence="1">
    <location>
        <begin position="52"/>
        <end position="149"/>
    </location>
</feature>
<dbReference type="Proteomes" id="UP000623129">
    <property type="component" value="Unassembled WGS sequence"/>
</dbReference>
<evidence type="ECO:0000313" key="3">
    <source>
        <dbReference type="EMBL" id="KAF3319843.1"/>
    </source>
</evidence>
<feature type="compositionally biased region" description="Basic and acidic residues" evidence="2">
    <location>
        <begin position="246"/>
        <end position="261"/>
    </location>
</feature>
<dbReference type="OrthoDB" id="770508at2759"/>
<organism evidence="3 4">
    <name type="scientific">Carex littledalei</name>
    <dbReference type="NCBI Taxonomy" id="544730"/>
    <lineage>
        <taxon>Eukaryota</taxon>
        <taxon>Viridiplantae</taxon>
        <taxon>Streptophyta</taxon>
        <taxon>Embryophyta</taxon>
        <taxon>Tracheophyta</taxon>
        <taxon>Spermatophyta</taxon>
        <taxon>Magnoliopsida</taxon>
        <taxon>Liliopsida</taxon>
        <taxon>Poales</taxon>
        <taxon>Cyperaceae</taxon>
        <taxon>Cyperoideae</taxon>
        <taxon>Cariceae</taxon>
        <taxon>Carex</taxon>
        <taxon>Carex subgen. Euthyceras</taxon>
    </lineage>
</organism>
<reference evidence="3" key="1">
    <citation type="submission" date="2020-01" db="EMBL/GenBank/DDBJ databases">
        <title>Genome sequence of Kobresia littledalei, the first chromosome-level genome in the family Cyperaceae.</title>
        <authorList>
            <person name="Qu G."/>
        </authorList>
    </citation>
    <scope>NUCLEOTIDE SEQUENCE</scope>
    <source>
        <strain evidence="3">C.B.Clarke</strain>
        <tissue evidence="3">Leaf</tissue>
    </source>
</reference>
<dbReference type="GO" id="GO:0034090">
    <property type="term" value="P:maintenance of meiotic sister chromatid cohesion"/>
    <property type="evidence" value="ECO:0007669"/>
    <property type="project" value="InterPro"/>
</dbReference>
<proteinExistence type="predicted"/>
<evidence type="ECO:0000256" key="2">
    <source>
        <dbReference type="SAM" id="MobiDB-lite"/>
    </source>
</evidence>
<dbReference type="GO" id="GO:0000775">
    <property type="term" value="C:chromosome, centromeric region"/>
    <property type="evidence" value="ECO:0007669"/>
    <property type="project" value="InterPro"/>
</dbReference>
<sequence length="508" mass="55970">MEGGGGILRTENKAQCHATGVAPKLGTRRQTLVDLSNILREDRNSVISENSYAEVMKENAQLLKNIAEKNKHIQVYEQEVEKLKIALQGSRQQNWQLAETNSQMLAELNSGKDRLKNLQHELKCTTLALEQKQLELQEKQRMNKQLQQQIRAQGKPVDLAADASIGGKRKKTDIQITGQVHQEAPRRKLDDRKPIRRQSIAKAQTISSSNVQSVKAASCSGSGVSLHAEGRRSTRRNSIVPNSGVHMEEATDDSSKLEEDKGVNTDVDMIIPICPIKTEPETELEIAEPLLTQVVHQEAPRQKLGDSSLSTGDVLDGPHPSEVPVVTAPLTAQVVCQEAPRQKLGDRKSIRRRSIATVHAVSSSHVQSVKTASCSGSNAPLHEVGRKSTRRRSIRPTSGTQMEESAIDSCKTAEHKNANTECNDIIPICTVNSEPNTEHGTRWLSIKEENTDVSDCSRVGTDATSGPKLSLVAARRSSLSRPLPLRRAVEKVASYREQPVNVKMRRVD</sequence>
<name>A0A833VDH1_9POAL</name>
<feature type="region of interest" description="Disordered" evidence="2">
    <location>
        <begin position="219"/>
        <end position="261"/>
    </location>
</feature>
<gene>
    <name evidence="3" type="ORF">FCM35_KLT21896</name>
</gene>